<evidence type="ECO:0000256" key="5">
    <source>
        <dbReference type="ARBA" id="ARBA00023136"/>
    </source>
</evidence>
<keyword evidence="4 6" id="KW-1133">Transmembrane helix</keyword>
<feature type="transmembrane region" description="Helical" evidence="6">
    <location>
        <begin position="126"/>
        <end position="151"/>
    </location>
</feature>
<proteinExistence type="predicted"/>
<evidence type="ECO:0000256" key="4">
    <source>
        <dbReference type="ARBA" id="ARBA00022989"/>
    </source>
</evidence>
<keyword evidence="5 6" id="KW-0472">Membrane</keyword>
<feature type="transmembrane region" description="Helical" evidence="6">
    <location>
        <begin position="235"/>
        <end position="258"/>
    </location>
</feature>
<keyword evidence="3 6" id="KW-0812">Transmembrane</keyword>
<dbReference type="PANTHER" id="PTHR32196:SF69">
    <property type="entry name" value="BRANCHED-CHAIN AMINO ACID TRANSPORT SYSTEM, PERMEASE PROTEIN"/>
    <property type="match status" value="1"/>
</dbReference>
<feature type="transmembrane region" description="Helical" evidence="6">
    <location>
        <begin position="58"/>
        <end position="78"/>
    </location>
</feature>
<dbReference type="InterPro" id="IPR001851">
    <property type="entry name" value="ABC_transp_permease"/>
</dbReference>
<evidence type="ECO:0000313" key="7">
    <source>
        <dbReference type="EMBL" id="TCU58223.1"/>
    </source>
</evidence>
<comment type="subcellular location">
    <subcellularLocation>
        <location evidence="1">Cell membrane</location>
        <topology evidence="1">Multi-pass membrane protein</topology>
    </subcellularLocation>
</comment>
<dbReference type="EMBL" id="SMBP01000015">
    <property type="protein sequence ID" value="TCU58223.1"/>
    <property type="molecule type" value="Genomic_DNA"/>
</dbReference>
<feature type="transmembrane region" description="Helical" evidence="6">
    <location>
        <begin position="87"/>
        <end position="106"/>
    </location>
</feature>
<sequence>MSLAVLQDAIELGMIFSIMSLGVFLSFRVLNIPDLTIDGSFTTGCAISAIIAQMGHPFLGVFMAFVLGAMAGGITGILQTKCRIQPLLAGILTMTALYSINLKIMGGQPNISIFGKTTIFTPLKGIFGANTKAFVILVILLFLMILLYAFLKTQLGMSLRATGDNEAMVRASSINSDAMKIMGITLANALVAFAGGIFAQYQNFADVSGGVGMMVVGLASIIVGEAFFRKKTLPFQFAAVISGAIVYRFILTFALQFGIGASDLNLFSAILVALAISLPYVKGKKRRRKHAGLK</sequence>
<dbReference type="Proteomes" id="UP000295773">
    <property type="component" value="Unassembled WGS sequence"/>
</dbReference>
<gene>
    <name evidence="7" type="ORF">EDD61_11522</name>
</gene>
<evidence type="ECO:0000313" key="8">
    <source>
        <dbReference type="Proteomes" id="UP000295773"/>
    </source>
</evidence>
<keyword evidence="8" id="KW-1185">Reference proteome</keyword>
<feature type="transmembrane region" description="Helical" evidence="6">
    <location>
        <begin position="264"/>
        <end position="281"/>
    </location>
</feature>
<dbReference type="CDD" id="cd06574">
    <property type="entry name" value="TM_PBP1_branched-chain-AA_like"/>
    <property type="match status" value="1"/>
</dbReference>
<feature type="transmembrane region" description="Helical" evidence="6">
    <location>
        <begin position="207"/>
        <end position="228"/>
    </location>
</feature>
<protein>
    <submittedName>
        <fullName evidence="7">Putative ABC transport system permease protein</fullName>
    </submittedName>
</protein>
<dbReference type="AlphaFoldDB" id="A0A4R3T948"/>
<evidence type="ECO:0000256" key="2">
    <source>
        <dbReference type="ARBA" id="ARBA00022475"/>
    </source>
</evidence>
<comment type="caution">
    <text evidence="7">The sequence shown here is derived from an EMBL/GenBank/DDBJ whole genome shotgun (WGS) entry which is preliminary data.</text>
</comment>
<evidence type="ECO:0000256" key="6">
    <source>
        <dbReference type="SAM" id="Phobius"/>
    </source>
</evidence>
<evidence type="ECO:0000256" key="3">
    <source>
        <dbReference type="ARBA" id="ARBA00022692"/>
    </source>
</evidence>
<reference evidence="7 8" key="1">
    <citation type="submission" date="2019-03" db="EMBL/GenBank/DDBJ databases">
        <title>Genomic Encyclopedia of Type Strains, Phase IV (KMG-IV): sequencing the most valuable type-strain genomes for metagenomic binning, comparative biology and taxonomic classification.</title>
        <authorList>
            <person name="Goeker M."/>
        </authorList>
    </citation>
    <scope>NUCLEOTIDE SEQUENCE [LARGE SCALE GENOMIC DNA]</scope>
    <source>
        <strain evidence="7 8">DSM 29481</strain>
    </source>
</reference>
<evidence type="ECO:0000256" key="1">
    <source>
        <dbReference type="ARBA" id="ARBA00004651"/>
    </source>
</evidence>
<dbReference type="GO" id="GO:0022857">
    <property type="term" value="F:transmembrane transporter activity"/>
    <property type="evidence" value="ECO:0007669"/>
    <property type="project" value="InterPro"/>
</dbReference>
<feature type="transmembrane region" description="Helical" evidence="6">
    <location>
        <begin position="12"/>
        <end position="30"/>
    </location>
</feature>
<dbReference type="Pfam" id="PF02653">
    <property type="entry name" value="BPD_transp_2"/>
    <property type="match status" value="1"/>
</dbReference>
<feature type="transmembrane region" description="Helical" evidence="6">
    <location>
        <begin position="181"/>
        <end position="201"/>
    </location>
</feature>
<dbReference type="PANTHER" id="PTHR32196">
    <property type="entry name" value="ABC TRANSPORTER PERMEASE PROTEIN YPHD-RELATED-RELATED"/>
    <property type="match status" value="1"/>
</dbReference>
<keyword evidence="2" id="KW-1003">Cell membrane</keyword>
<dbReference type="GO" id="GO:0005886">
    <property type="term" value="C:plasma membrane"/>
    <property type="evidence" value="ECO:0007669"/>
    <property type="project" value="UniProtKB-SubCell"/>
</dbReference>
<accession>A0A4R3T948</accession>
<dbReference type="RefSeq" id="WP_117547882.1">
    <property type="nucleotide sequence ID" value="NZ_JADPGE010000010.1"/>
</dbReference>
<organism evidence="7 8">
    <name type="scientific">Longicatena caecimuris</name>
    <dbReference type="NCBI Taxonomy" id="1796635"/>
    <lineage>
        <taxon>Bacteria</taxon>
        <taxon>Bacillati</taxon>
        <taxon>Bacillota</taxon>
        <taxon>Erysipelotrichia</taxon>
        <taxon>Erysipelotrichales</taxon>
        <taxon>Erysipelotrichaceae</taxon>
        <taxon>Longicatena</taxon>
    </lineage>
</organism>
<name>A0A4R3T948_9FIRM</name>